<proteinExistence type="predicted"/>
<sequence length="300" mass="33697">MPRYVTKGRKTRQRRKRAPIRKYRRPTRRFTRKSGLPNRKRILNLTSTKKRDTMVAYGNLTGGSGDGGSNQRVGAQILTGARTYIIPFIATARDLNTFQGTKHTISDPSARTATTCYMRGLKEKIQIQTSSGLPWQWRRICFTYRGSTLIGTPQANYNWYSETSNGWMRVVNDFNTSTAAVGVLIGTLFRGTQSTDWSSYFSAPLDTSRVNVKYDKTRIIQSGNASGVMRNYNMWHPMNSNLVYDDDESGDTFATRAFSTDGKAGMGDFYVIDIIAGGTGSSTSDLLSFEPTASLYWHEK</sequence>
<evidence type="ECO:0000313" key="3">
    <source>
        <dbReference type="Proteomes" id="UP000680232"/>
    </source>
</evidence>
<dbReference type="GeneID" id="80536018"/>
<evidence type="ECO:0000313" key="2">
    <source>
        <dbReference type="EMBL" id="QCX29454.1"/>
    </source>
</evidence>
<keyword evidence="3" id="KW-1185">Reference proteome</keyword>
<feature type="region of interest" description="Disordered" evidence="1">
    <location>
        <begin position="1"/>
        <end position="21"/>
    </location>
</feature>
<organism evidence="2">
    <name type="scientific">Plant associated genomovirus 11</name>
    <dbReference type="NCBI Taxonomy" id="2584382"/>
    <lineage>
        <taxon>Viruses</taxon>
        <taxon>Monodnaviria</taxon>
        <taxon>Shotokuvirae</taxon>
        <taxon>Cressdnaviricota</taxon>
        <taxon>Repensiviricetes</taxon>
        <taxon>Geplafuvirales</taxon>
        <taxon>Genomoviridae</taxon>
        <taxon>Gemycircularvirus</taxon>
        <taxon>Gemycircularvirus solas1</taxon>
    </lineage>
</organism>
<accession>A0A4Y5QCQ9</accession>
<protein>
    <submittedName>
        <fullName evidence="2">Capsid protein</fullName>
    </submittedName>
</protein>
<dbReference type="Proteomes" id="UP000680232">
    <property type="component" value="Segment"/>
</dbReference>
<dbReference type="EMBL" id="MH939384">
    <property type="protein sequence ID" value="QCX29454.1"/>
    <property type="molecule type" value="Genomic_DNA"/>
</dbReference>
<name>A0A4Y5QCQ9_9VIRU</name>
<dbReference type="KEGG" id="vg:80536018"/>
<dbReference type="RefSeq" id="YP_010797994.1">
    <property type="nucleotide sequence ID" value="NC_076276.1"/>
</dbReference>
<reference evidence="2" key="1">
    <citation type="submission" date="2018-09" db="EMBL/GenBank/DDBJ databases">
        <title>Diverse plant associated genomoviruses.</title>
        <authorList>
            <person name="Richet C."/>
            <person name="Kraberger S."/>
            <person name="Filloux D."/>
            <person name="Fontenele R.S."/>
            <person name="Ribeiro S.G."/>
            <person name="Martin D.P."/>
            <person name="Lamas N.S."/>
            <person name="McCarthy J."/>
            <person name="Lefeuvre P."/>
            <person name="Roumagnac P."/>
            <person name="Varsani A."/>
        </authorList>
    </citation>
    <scope>NUCLEOTIDE SEQUENCE</scope>
    <source>
        <strain evidence="2">AH_131</strain>
    </source>
</reference>
<evidence type="ECO:0000256" key="1">
    <source>
        <dbReference type="SAM" id="MobiDB-lite"/>
    </source>
</evidence>